<keyword evidence="1" id="KW-0175">Coiled coil</keyword>
<dbReference type="KEGG" id="mfa:Mfla_1028"/>
<dbReference type="Proteomes" id="UP000002440">
    <property type="component" value="Chromosome"/>
</dbReference>
<keyword evidence="2" id="KW-0812">Transmembrane</keyword>
<dbReference type="RefSeq" id="WP_011479249.1">
    <property type="nucleotide sequence ID" value="NC_007947.1"/>
</dbReference>
<evidence type="ECO:0000313" key="4">
    <source>
        <dbReference type="EMBL" id="ABE49296.1"/>
    </source>
</evidence>
<keyword evidence="2" id="KW-0472">Membrane</keyword>
<dbReference type="eggNOG" id="ENOG5032Z0T">
    <property type="taxonomic scope" value="Bacteria"/>
</dbReference>
<gene>
    <name evidence="3" type="ordered locus">Mfla_0884</name>
    <name evidence="4" type="ordered locus">Mfla_1028</name>
</gene>
<dbReference type="OrthoDB" id="8564508at2"/>
<evidence type="ECO:0000256" key="1">
    <source>
        <dbReference type="SAM" id="Coils"/>
    </source>
</evidence>
<accession>Q1H2J1</accession>
<protein>
    <recommendedName>
        <fullName evidence="6">Transmembrane protein</fullName>
    </recommendedName>
</protein>
<dbReference type="HOGENOM" id="CLU_2022783_0_0_4"/>
<evidence type="ECO:0000256" key="2">
    <source>
        <dbReference type="SAM" id="Phobius"/>
    </source>
</evidence>
<keyword evidence="2" id="KW-1133">Transmembrane helix</keyword>
<organism evidence="4 5">
    <name type="scientific">Methylobacillus flagellatus (strain ATCC 51484 / DSM 6875 / VKM B-1610 / KT)</name>
    <dbReference type="NCBI Taxonomy" id="265072"/>
    <lineage>
        <taxon>Bacteria</taxon>
        <taxon>Pseudomonadati</taxon>
        <taxon>Pseudomonadota</taxon>
        <taxon>Betaproteobacteria</taxon>
        <taxon>Nitrosomonadales</taxon>
        <taxon>Methylophilaceae</taxon>
        <taxon>Methylobacillus</taxon>
    </lineage>
</organism>
<keyword evidence="5" id="KW-1185">Reference proteome</keyword>
<name>Q1H2J1_METFK</name>
<dbReference type="EMBL" id="CP000284">
    <property type="protein sequence ID" value="ABE49152.1"/>
    <property type="molecule type" value="Genomic_DNA"/>
</dbReference>
<reference evidence="4 5" key="1">
    <citation type="submission" date="2006-03" db="EMBL/GenBank/DDBJ databases">
        <title>Complete sequence of Methylobacillus flagellatus KT.</title>
        <authorList>
            <consortium name="US DOE Joint Genome Institute"/>
            <person name="Copeland A."/>
            <person name="Lucas S."/>
            <person name="Lapidus A."/>
            <person name="Barry K."/>
            <person name="Detter J.C."/>
            <person name="Glavina del Rio T."/>
            <person name="Hammon N."/>
            <person name="Israni S."/>
            <person name="Dalin E."/>
            <person name="Tice H."/>
            <person name="Pitluck S."/>
            <person name="Brettin T."/>
            <person name="Bruce D."/>
            <person name="Han C."/>
            <person name="Tapia R."/>
            <person name="Saunders E."/>
            <person name="Gilna P."/>
            <person name="Schmutz J."/>
            <person name="Larimer F."/>
            <person name="Land M."/>
            <person name="Kyrpides N."/>
            <person name="Anderson I."/>
            <person name="Richardson P."/>
        </authorList>
    </citation>
    <scope>NUCLEOTIDE SEQUENCE [LARGE SCALE GENOMIC DNA]</scope>
    <source>
        <strain evidence="4">KT</strain>
        <strain evidence="5">KT / ATCC 51484 / DSM 6875</strain>
    </source>
</reference>
<dbReference type="STRING" id="265072.Mfla_0884"/>
<evidence type="ECO:0000313" key="5">
    <source>
        <dbReference type="Proteomes" id="UP000002440"/>
    </source>
</evidence>
<feature type="coiled-coil region" evidence="1">
    <location>
        <begin position="57"/>
        <end position="105"/>
    </location>
</feature>
<proteinExistence type="predicted"/>
<dbReference type="AlphaFoldDB" id="Q1H2J1"/>
<evidence type="ECO:0000313" key="3">
    <source>
        <dbReference type="EMBL" id="ABE49152.1"/>
    </source>
</evidence>
<dbReference type="EMBL" id="CP000284">
    <property type="protein sequence ID" value="ABE49296.1"/>
    <property type="molecule type" value="Genomic_DNA"/>
</dbReference>
<feature type="transmembrane region" description="Helical" evidence="2">
    <location>
        <begin position="112"/>
        <end position="129"/>
    </location>
</feature>
<evidence type="ECO:0008006" key="6">
    <source>
        <dbReference type="Google" id="ProtNLM"/>
    </source>
</evidence>
<dbReference type="KEGG" id="mfa:Mfla_0884"/>
<sequence>MAAPWLTVLKVVPWVEVIRKAPEIAEGARKFWHAVSGKQNHHEPPVYDVPYSELPSDDDKEARIQSLEVRIAQLQTQMVESSKLLKTLADQNEQLVAKLEDGRRRVARLSRIVMVLVIAMLAVSAWIWHLPPMAA</sequence>